<dbReference type="RefSeq" id="WP_196414616.1">
    <property type="nucleotide sequence ID" value="NZ_JADQTO010000006.1"/>
</dbReference>
<protein>
    <submittedName>
        <fullName evidence="2">Uncharacterized protein</fullName>
    </submittedName>
</protein>
<name>A0A931C8T8_9ACTN</name>
<reference evidence="2" key="1">
    <citation type="submission" date="2020-11" db="EMBL/GenBank/DDBJ databases">
        <title>Isolation and identification of active actinomycetes.</title>
        <authorList>
            <person name="Sun X."/>
        </authorList>
    </citation>
    <scope>NUCLEOTIDE SEQUENCE</scope>
    <source>
        <strain evidence="2">NEAU-A11</strain>
    </source>
</reference>
<evidence type="ECO:0000313" key="2">
    <source>
        <dbReference type="EMBL" id="MBG0562822.1"/>
    </source>
</evidence>
<dbReference type="Gene3D" id="3.30.70.2330">
    <property type="match status" value="1"/>
</dbReference>
<keyword evidence="3" id="KW-1185">Reference proteome</keyword>
<evidence type="ECO:0000313" key="3">
    <source>
        <dbReference type="Proteomes" id="UP000598146"/>
    </source>
</evidence>
<dbReference type="Proteomes" id="UP000598146">
    <property type="component" value="Unassembled WGS sequence"/>
</dbReference>
<proteinExistence type="predicted"/>
<dbReference type="AlphaFoldDB" id="A0A931C8T8"/>
<sequence length="622" mass="63145">MANRFPLWGQAGWASAEVVGETHYAKAIRALFGNDFNPQGTDITVPVQLIPDRANRHDRNAVGVWSGSSLLGHLPRPEAARYAQVLTSLTTRGLLPEVNARIHGREWGEYDGRPPAFDATIRLDLAEPHMLVPANSPPAQEHRVLPTGSAVQVIGQQQFLDALRPLLRREGECWAYVTLHEMADHLIEVRVGDARVGDLSPKMSGELLPALRHLAERGLVTAARAIVKGIDGKAEVMLYLARVHDLPESWQGTAARQAAAAAISPAGPRASTLAAAVGGGASGRAQASFPHSGVATTGSAATGAGAAAGPAGTPPAAPGWAAPDEPVPSWAAPSEPVPSWAASESTPAWAASAEQAPAWDPAAGDPAGTPSWAVPSTGKPSWAVSSSSALPTLPSAGALPGGPAPRLDAPSTSTGSIPRVEANGAVGNSWLDRAGAVGGSTARMDLMGAHSGSLGVTEPVASVASAQGASAFPGSPSALSGPASAFAGSPAGSRQSESSAFAGSPAVSRLAEPSTSDPSAHPVSPAPLDGSGATIAETTVIPALAAVVKGNAGRRGGVAPVSPAADGNPHPAIPPAPTGIRFAVPPGWPVPPSGWYPPAGWRPDPSWPLAPSGWQWWVPTWD</sequence>
<feature type="compositionally biased region" description="Low complexity" evidence="1">
    <location>
        <begin position="468"/>
        <end position="493"/>
    </location>
</feature>
<evidence type="ECO:0000256" key="1">
    <source>
        <dbReference type="SAM" id="MobiDB-lite"/>
    </source>
</evidence>
<feature type="region of interest" description="Disordered" evidence="1">
    <location>
        <begin position="281"/>
        <end position="421"/>
    </location>
</feature>
<feature type="region of interest" description="Disordered" evidence="1">
    <location>
        <begin position="468"/>
        <end position="531"/>
    </location>
</feature>
<accession>A0A931C8T8</accession>
<feature type="compositionally biased region" description="Low complexity" evidence="1">
    <location>
        <begin position="347"/>
        <end position="370"/>
    </location>
</feature>
<feature type="compositionally biased region" description="Low complexity" evidence="1">
    <location>
        <begin position="383"/>
        <end position="398"/>
    </location>
</feature>
<comment type="caution">
    <text evidence="2">The sequence shown here is derived from an EMBL/GenBank/DDBJ whole genome shotgun (WGS) entry which is preliminary data.</text>
</comment>
<gene>
    <name evidence="2" type="ORF">I4J89_15300</name>
</gene>
<feature type="compositionally biased region" description="Low complexity" evidence="1">
    <location>
        <begin position="295"/>
        <end position="311"/>
    </location>
</feature>
<organism evidence="2 3">
    <name type="scientific">Actinoplanes aureus</name>
    <dbReference type="NCBI Taxonomy" id="2792083"/>
    <lineage>
        <taxon>Bacteria</taxon>
        <taxon>Bacillati</taxon>
        <taxon>Actinomycetota</taxon>
        <taxon>Actinomycetes</taxon>
        <taxon>Micromonosporales</taxon>
        <taxon>Micromonosporaceae</taxon>
        <taxon>Actinoplanes</taxon>
    </lineage>
</organism>
<dbReference type="EMBL" id="JADQTO010000006">
    <property type="protein sequence ID" value="MBG0562822.1"/>
    <property type="molecule type" value="Genomic_DNA"/>
</dbReference>